<evidence type="ECO:0000313" key="4">
    <source>
        <dbReference type="Proteomes" id="UP000828251"/>
    </source>
</evidence>
<proteinExistence type="predicted"/>
<dbReference type="PROSITE" id="PS50158">
    <property type="entry name" value="ZF_CCHC"/>
    <property type="match status" value="1"/>
</dbReference>
<dbReference type="EMBL" id="JAIQCV010000006">
    <property type="protein sequence ID" value="KAH1091483.1"/>
    <property type="molecule type" value="Genomic_DNA"/>
</dbReference>
<protein>
    <recommendedName>
        <fullName evidence="2">CCHC-type domain-containing protein</fullName>
    </recommendedName>
</protein>
<name>A0A9D3VR88_9ROSI</name>
<evidence type="ECO:0000313" key="3">
    <source>
        <dbReference type="EMBL" id="KAH1091483.1"/>
    </source>
</evidence>
<dbReference type="AlphaFoldDB" id="A0A9D3VR88"/>
<evidence type="ECO:0000259" key="2">
    <source>
        <dbReference type="PROSITE" id="PS50158"/>
    </source>
</evidence>
<dbReference type="InterPro" id="IPR025836">
    <property type="entry name" value="Zn_knuckle_CX2CX4HX4C"/>
</dbReference>
<keyword evidence="4" id="KW-1185">Reference proteome</keyword>
<organism evidence="3 4">
    <name type="scientific">Gossypium stocksii</name>
    <dbReference type="NCBI Taxonomy" id="47602"/>
    <lineage>
        <taxon>Eukaryota</taxon>
        <taxon>Viridiplantae</taxon>
        <taxon>Streptophyta</taxon>
        <taxon>Embryophyta</taxon>
        <taxon>Tracheophyta</taxon>
        <taxon>Spermatophyta</taxon>
        <taxon>Magnoliopsida</taxon>
        <taxon>eudicotyledons</taxon>
        <taxon>Gunneridae</taxon>
        <taxon>Pentapetalae</taxon>
        <taxon>rosids</taxon>
        <taxon>malvids</taxon>
        <taxon>Malvales</taxon>
        <taxon>Malvaceae</taxon>
        <taxon>Malvoideae</taxon>
        <taxon>Gossypium</taxon>
    </lineage>
</organism>
<sequence length="108" mass="12254">MEETPSHGIFVSTNPHSRFWNAFKYEKLLTFCFSCGKIGHGLQDCKAIQPAGKDKVREDPPFFLALKTELNVFGRESVNALSKKSQSQWLYLGSENTIKEGQSKKKEL</sequence>
<evidence type="ECO:0000256" key="1">
    <source>
        <dbReference type="PROSITE-ProRule" id="PRU00047"/>
    </source>
</evidence>
<dbReference type="Proteomes" id="UP000828251">
    <property type="component" value="Unassembled WGS sequence"/>
</dbReference>
<dbReference type="GO" id="GO:0003676">
    <property type="term" value="F:nucleic acid binding"/>
    <property type="evidence" value="ECO:0007669"/>
    <property type="project" value="InterPro"/>
</dbReference>
<feature type="domain" description="CCHC-type" evidence="2">
    <location>
        <begin position="32"/>
        <end position="46"/>
    </location>
</feature>
<accession>A0A9D3VR88</accession>
<keyword evidence="1" id="KW-0863">Zinc-finger</keyword>
<comment type="caution">
    <text evidence="3">The sequence shown here is derived from an EMBL/GenBank/DDBJ whole genome shotgun (WGS) entry which is preliminary data.</text>
</comment>
<gene>
    <name evidence="3" type="ORF">J1N35_018740</name>
</gene>
<dbReference type="OrthoDB" id="1001670at2759"/>
<keyword evidence="1" id="KW-0479">Metal-binding</keyword>
<reference evidence="3 4" key="1">
    <citation type="journal article" date="2021" name="Plant Biotechnol. J.">
        <title>Multi-omics assisted identification of the key and species-specific regulatory components of drought-tolerant mechanisms in Gossypium stocksii.</title>
        <authorList>
            <person name="Yu D."/>
            <person name="Ke L."/>
            <person name="Zhang D."/>
            <person name="Wu Y."/>
            <person name="Sun Y."/>
            <person name="Mei J."/>
            <person name="Sun J."/>
            <person name="Sun Y."/>
        </authorList>
    </citation>
    <scope>NUCLEOTIDE SEQUENCE [LARGE SCALE GENOMIC DNA]</scope>
    <source>
        <strain evidence="4">cv. E1</strain>
        <tissue evidence="3">Leaf</tissue>
    </source>
</reference>
<keyword evidence="1" id="KW-0862">Zinc</keyword>
<dbReference type="GO" id="GO:0008270">
    <property type="term" value="F:zinc ion binding"/>
    <property type="evidence" value="ECO:0007669"/>
    <property type="project" value="UniProtKB-KW"/>
</dbReference>
<dbReference type="Pfam" id="PF14392">
    <property type="entry name" value="zf-CCHC_4"/>
    <property type="match status" value="1"/>
</dbReference>
<dbReference type="InterPro" id="IPR001878">
    <property type="entry name" value="Znf_CCHC"/>
</dbReference>